<comment type="domain">
    <text evidence="3">The N-terminal half of the protein mediates interaction with RAB11A and functions as guanine nucleotide exchange factor. Four long alpha-helices (interrupted by a central kink) assemble into coiled coils, giving rise to a 'V' shape.</text>
</comment>
<comment type="subcellular location">
    <subcellularLocation>
        <location evidence="3">Cytoplasm</location>
    </subcellularLocation>
    <text evidence="3">Colocalizes with RAB11A on cytoplasmic vesicle membranes.</text>
</comment>
<protein>
    <recommendedName>
        <fullName evidence="3">SH3 domain-binding protein 5</fullName>
        <shortName evidence="3">SH3BP-5</shortName>
    </recommendedName>
</protein>
<keyword evidence="3" id="KW-0963">Cytoplasm</keyword>
<dbReference type="Proteomes" id="UP000245341">
    <property type="component" value="Unplaced"/>
</dbReference>
<evidence type="ECO:0000256" key="4">
    <source>
        <dbReference type="SAM" id="MobiDB-lite"/>
    </source>
</evidence>
<dbReference type="PANTHER" id="PTHR19423:SF1">
    <property type="entry name" value="SH3 DOMAIN-BINDING PROTEIN 5"/>
    <property type="match status" value="1"/>
</dbReference>
<dbReference type="GeneID" id="102746604"/>
<keyword evidence="3" id="KW-0344">Guanine-nucleotide releasing factor</keyword>
<dbReference type="KEGG" id="lww:102746604"/>
<keyword evidence="5" id="KW-1185">Reference proteome</keyword>
<keyword evidence="2 3" id="KW-0175">Coiled coil</keyword>
<dbReference type="GO" id="GO:0005085">
    <property type="term" value="F:guanyl-nucleotide exchange factor activity"/>
    <property type="evidence" value="ECO:0007669"/>
    <property type="project" value="UniProtKB-UniRule"/>
</dbReference>
<dbReference type="Pfam" id="PF05276">
    <property type="entry name" value="SH3BP5"/>
    <property type="match status" value="1"/>
</dbReference>
<evidence type="ECO:0000313" key="6">
    <source>
        <dbReference type="RefSeq" id="XP_030894570.1"/>
    </source>
</evidence>
<evidence type="ECO:0000256" key="1">
    <source>
        <dbReference type="ARBA" id="ARBA00007796"/>
    </source>
</evidence>
<dbReference type="GO" id="GO:0004860">
    <property type="term" value="F:protein kinase inhibitor activity"/>
    <property type="evidence" value="ECO:0007669"/>
    <property type="project" value="TreeGrafter"/>
</dbReference>
<dbReference type="PANTHER" id="PTHR19423">
    <property type="entry name" value="SH3 DOMAIN-BINDING PROTEIN 5"/>
    <property type="match status" value="1"/>
</dbReference>
<dbReference type="GO" id="GO:0035556">
    <property type="term" value="P:intracellular signal transduction"/>
    <property type="evidence" value="ECO:0007669"/>
    <property type="project" value="UniProtKB-UniRule"/>
</dbReference>
<evidence type="ECO:0000256" key="2">
    <source>
        <dbReference type="ARBA" id="ARBA00023054"/>
    </source>
</evidence>
<dbReference type="GO" id="GO:0017124">
    <property type="term" value="F:SH3 domain binding"/>
    <property type="evidence" value="ECO:0007669"/>
    <property type="project" value="UniProtKB-UniRule"/>
</dbReference>
<evidence type="ECO:0000256" key="3">
    <source>
        <dbReference type="RuleBase" id="RU369054"/>
    </source>
</evidence>
<feature type="region of interest" description="Disordered" evidence="4">
    <location>
        <begin position="1"/>
        <end position="58"/>
    </location>
</feature>
<dbReference type="RefSeq" id="XP_030894570.1">
    <property type="nucleotide sequence ID" value="XM_031038710.1"/>
</dbReference>
<dbReference type="GO" id="GO:0005737">
    <property type="term" value="C:cytoplasm"/>
    <property type="evidence" value="ECO:0007669"/>
    <property type="project" value="UniProtKB-SubCell"/>
</dbReference>
<dbReference type="InterPro" id="IPR007940">
    <property type="entry name" value="SH3BP5"/>
</dbReference>
<accession>A0A7F8RML4</accession>
<organism evidence="5 6">
    <name type="scientific">Leptonychotes weddellii</name>
    <name type="common">Weddell seal</name>
    <name type="synonym">Otaria weddellii</name>
    <dbReference type="NCBI Taxonomy" id="9713"/>
    <lineage>
        <taxon>Eukaryota</taxon>
        <taxon>Metazoa</taxon>
        <taxon>Chordata</taxon>
        <taxon>Craniata</taxon>
        <taxon>Vertebrata</taxon>
        <taxon>Euteleostomi</taxon>
        <taxon>Mammalia</taxon>
        <taxon>Eutheria</taxon>
        <taxon>Laurasiatheria</taxon>
        <taxon>Carnivora</taxon>
        <taxon>Caniformia</taxon>
        <taxon>Pinnipedia</taxon>
        <taxon>Phocidae</taxon>
        <taxon>Monachinae</taxon>
        <taxon>Lobodontini</taxon>
        <taxon>Leptonychotes</taxon>
    </lineage>
</organism>
<comment type="function">
    <text evidence="3">Functions as guanine nucleotide exchange factor (GEF) for RAB11A.</text>
</comment>
<gene>
    <name evidence="6" type="primary">LOC102746604</name>
</gene>
<evidence type="ECO:0000313" key="5">
    <source>
        <dbReference type="Proteomes" id="UP000245341"/>
    </source>
</evidence>
<feature type="compositionally biased region" description="Acidic residues" evidence="4">
    <location>
        <begin position="23"/>
        <end position="41"/>
    </location>
</feature>
<comment type="subunit">
    <text evidence="3">Interacts with GDP-bound and nucleotide-free forms of RAB11A.</text>
</comment>
<feature type="compositionally biased region" description="Basic and acidic residues" evidence="4">
    <location>
        <begin position="1"/>
        <end position="12"/>
    </location>
</feature>
<comment type="similarity">
    <text evidence="1 3">Belongs to the SH3BP5 family.</text>
</comment>
<name>A0A7F8RML4_LEPWE</name>
<sequence>MDAALKRSRSEEPAELPPSARDLEEEEEEGMEQGLEEEEEVDPRIQGELEKLNQSTDDINRRETELEVLEAGSLFGEVVSVLLTPGCLILF</sequence>
<proteinExistence type="inferred from homology"/>
<reference evidence="6" key="1">
    <citation type="submission" date="2025-08" db="UniProtKB">
        <authorList>
            <consortium name="RefSeq"/>
        </authorList>
    </citation>
    <scope>IDENTIFICATION</scope>
    <source>
        <tissue evidence="6">Liver</tissue>
    </source>
</reference>
<feature type="compositionally biased region" description="Basic and acidic residues" evidence="4">
    <location>
        <begin position="42"/>
        <end position="51"/>
    </location>
</feature>
<dbReference type="OrthoDB" id="9807943at2759"/>
<dbReference type="AlphaFoldDB" id="A0A7F8RML4"/>